<accession>A0A1I6M4H1</accession>
<organism evidence="3 4">
    <name type="scientific">Halomicrobium zhouii</name>
    <dbReference type="NCBI Taxonomy" id="767519"/>
    <lineage>
        <taxon>Archaea</taxon>
        <taxon>Methanobacteriati</taxon>
        <taxon>Methanobacteriota</taxon>
        <taxon>Stenosarchaea group</taxon>
        <taxon>Halobacteria</taxon>
        <taxon>Halobacteriales</taxon>
        <taxon>Haloarculaceae</taxon>
        <taxon>Halomicrobium</taxon>
    </lineage>
</organism>
<dbReference type="InterPro" id="IPR055170">
    <property type="entry name" value="GFO_IDH_MocA-like_dom"/>
</dbReference>
<evidence type="ECO:0000313" key="4">
    <source>
        <dbReference type="Proteomes" id="UP000199062"/>
    </source>
</evidence>
<dbReference type="Gene3D" id="3.40.50.720">
    <property type="entry name" value="NAD(P)-binding Rossmann-like Domain"/>
    <property type="match status" value="1"/>
</dbReference>
<protein>
    <submittedName>
        <fullName evidence="3">Predicted dehydrogenase</fullName>
    </submittedName>
</protein>
<dbReference type="GO" id="GO:0000166">
    <property type="term" value="F:nucleotide binding"/>
    <property type="evidence" value="ECO:0007669"/>
    <property type="project" value="InterPro"/>
</dbReference>
<evidence type="ECO:0000259" key="2">
    <source>
        <dbReference type="Pfam" id="PF22725"/>
    </source>
</evidence>
<dbReference type="Proteomes" id="UP000199062">
    <property type="component" value="Unassembled WGS sequence"/>
</dbReference>
<dbReference type="InterPro" id="IPR051450">
    <property type="entry name" value="Gfo/Idh/MocA_Oxidoreductases"/>
</dbReference>
<dbReference type="PANTHER" id="PTHR43377">
    <property type="entry name" value="BILIVERDIN REDUCTASE A"/>
    <property type="match status" value="1"/>
</dbReference>
<dbReference type="RefSeq" id="WP_089818567.1">
    <property type="nucleotide sequence ID" value="NZ_FOZK01000004.1"/>
</dbReference>
<dbReference type="OrthoDB" id="25239at2157"/>
<dbReference type="STRING" id="767519.SAMN05216559_3760"/>
<dbReference type="Gene3D" id="3.30.360.10">
    <property type="entry name" value="Dihydrodipicolinate Reductase, domain 2"/>
    <property type="match status" value="1"/>
</dbReference>
<evidence type="ECO:0000313" key="3">
    <source>
        <dbReference type="EMBL" id="SFS10571.1"/>
    </source>
</evidence>
<dbReference type="SUPFAM" id="SSF55347">
    <property type="entry name" value="Glyceraldehyde-3-phosphate dehydrogenase-like, C-terminal domain"/>
    <property type="match status" value="1"/>
</dbReference>
<feature type="domain" description="GFO/IDH/MocA-like oxidoreductase" evidence="2">
    <location>
        <begin position="161"/>
        <end position="219"/>
    </location>
</feature>
<dbReference type="Pfam" id="PF22725">
    <property type="entry name" value="GFO_IDH_MocA_C3"/>
    <property type="match status" value="1"/>
</dbReference>
<reference evidence="3 4" key="1">
    <citation type="submission" date="2016-10" db="EMBL/GenBank/DDBJ databases">
        <authorList>
            <person name="de Groot N.N."/>
        </authorList>
    </citation>
    <scope>NUCLEOTIDE SEQUENCE [LARGE SCALE GENOMIC DNA]</scope>
    <source>
        <strain evidence="3 4">CGMCC 1.10457</strain>
    </source>
</reference>
<dbReference type="InterPro" id="IPR036291">
    <property type="entry name" value="NAD(P)-bd_dom_sf"/>
</dbReference>
<keyword evidence="4" id="KW-1185">Reference proteome</keyword>
<proteinExistence type="predicted"/>
<feature type="domain" description="Gfo/Idh/MocA-like oxidoreductase N-terminal" evidence="1">
    <location>
        <begin position="7"/>
        <end position="122"/>
    </location>
</feature>
<dbReference type="EMBL" id="FOZK01000004">
    <property type="protein sequence ID" value="SFS10571.1"/>
    <property type="molecule type" value="Genomic_DNA"/>
</dbReference>
<dbReference type="AlphaFoldDB" id="A0A1I6M4H1"/>
<gene>
    <name evidence="3" type="ORF">SAMN05216559_3760</name>
</gene>
<dbReference type="SUPFAM" id="SSF51735">
    <property type="entry name" value="NAD(P)-binding Rossmann-fold domains"/>
    <property type="match status" value="1"/>
</dbReference>
<dbReference type="PANTHER" id="PTHR43377:SF1">
    <property type="entry name" value="BILIVERDIN REDUCTASE A"/>
    <property type="match status" value="1"/>
</dbReference>
<sequence length="333" mass="36125">MTNREILRAGVVGVGSMGSHHARVYNELPNVELVGVADADASRAESTANTYGTEAVPTEDLLDAVDVTSISVPTGYHHDVATSAMERDVSVLVEKPFVTDAEKGRDLIRMARDRGLTLQVGHIERFNPVVDVLADLLPDLDVIAVAARRLGPPVDRDGNDDIVMDLMIHDIDLVLSLVERDLEAVAAMSARGKDHVAAQLQFSGDVVGSLTASRVTQEKIRDLSITARDCLVHVDYMDQSVEIHRHSSPEYETEDGDVRFRHESVVERPSVDSGEPLKRELRSFVDAVREGEEPKVTGADGLRALSVAGQISDIATSRVHGEAEVNPSEVTTV</sequence>
<dbReference type="Pfam" id="PF01408">
    <property type="entry name" value="GFO_IDH_MocA"/>
    <property type="match status" value="1"/>
</dbReference>
<dbReference type="InterPro" id="IPR000683">
    <property type="entry name" value="Gfo/Idh/MocA-like_OxRdtase_N"/>
</dbReference>
<name>A0A1I6M4H1_9EURY</name>
<evidence type="ECO:0000259" key="1">
    <source>
        <dbReference type="Pfam" id="PF01408"/>
    </source>
</evidence>